<proteinExistence type="predicted"/>
<comment type="caution">
    <text evidence="1">The sequence shown here is derived from an EMBL/GenBank/DDBJ whole genome shotgun (WGS) entry which is preliminary data.</text>
</comment>
<organism evidence="1 2">
    <name type="scientific">Elysia marginata</name>
    <dbReference type="NCBI Taxonomy" id="1093978"/>
    <lineage>
        <taxon>Eukaryota</taxon>
        <taxon>Metazoa</taxon>
        <taxon>Spiralia</taxon>
        <taxon>Lophotrochozoa</taxon>
        <taxon>Mollusca</taxon>
        <taxon>Gastropoda</taxon>
        <taxon>Heterobranchia</taxon>
        <taxon>Euthyneura</taxon>
        <taxon>Panpulmonata</taxon>
        <taxon>Sacoglossa</taxon>
        <taxon>Placobranchoidea</taxon>
        <taxon>Plakobranchidae</taxon>
        <taxon>Elysia</taxon>
    </lineage>
</organism>
<evidence type="ECO:0000313" key="2">
    <source>
        <dbReference type="Proteomes" id="UP000762676"/>
    </source>
</evidence>
<sequence length="204" mass="23204">MEAAWRIFDRHDSSKCHERYPSVVQLAVYLHNGQRVHFNENKAAQVTAAAPPNTTLTNFMLLCATGDFAKQINYTEVPNFYTGDKSSTTWKRRKRQKQKDTPGIFETPTLERIYTVSPKQGECFCLRFLLLTLKGLISLDALITYKGHTSLTYRESCIARRLLENDSMQRLALEEAVVTSFPQQLRNLFAVLLTQTSPANPAAQ</sequence>
<reference evidence="1 2" key="1">
    <citation type="journal article" date="2021" name="Elife">
        <title>Chloroplast acquisition without the gene transfer in kleptoplastic sea slugs, Plakobranchus ocellatus.</title>
        <authorList>
            <person name="Maeda T."/>
            <person name="Takahashi S."/>
            <person name="Yoshida T."/>
            <person name="Shimamura S."/>
            <person name="Takaki Y."/>
            <person name="Nagai Y."/>
            <person name="Toyoda A."/>
            <person name="Suzuki Y."/>
            <person name="Arimoto A."/>
            <person name="Ishii H."/>
            <person name="Satoh N."/>
            <person name="Nishiyama T."/>
            <person name="Hasebe M."/>
            <person name="Maruyama T."/>
            <person name="Minagawa J."/>
            <person name="Obokata J."/>
            <person name="Shigenobu S."/>
        </authorList>
    </citation>
    <scope>NUCLEOTIDE SEQUENCE [LARGE SCALE GENOMIC DNA]</scope>
</reference>
<accession>A0AAV4EEX9</accession>
<dbReference type="AlphaFoldDB" id="A0AAV4EEX9"/>
<evidence type="ECO:0000313" key="1">
    <source>
        <dbReference type="EMBL" id="GFR59633.1"/>
    </source>
</evidence>
<keyword evidence="2" id="KW-1185">Reference proteome</keyword>
<dbReference type="Proteomes" id="UP000762676">
    <property type="component" value="Unassembled WGS sequence"/>
</dbReference>
<dbReference type="EMBL" id="BMAT01007188">
    <property type="protein sequence ID" value="GFR59633.1"/>
    <property type="molecule type" value="Genomic_DNA"/>
</dbReference>
<name>A0AAV4EEX9_9GAST</name>
<gene>
    <name evidence="1" type="ORF">ElyMa_003512700</name>
</gene>
<protein>
    <submittedName>
        <fullName evidence="1">Uncharacterized protein</fullName>
    </submittedName>
</protein>